<proteinExistence type="predicted"/>
<sequence>MKDLLAAICVIVLSVGLGFLAYDKIFLPLMSATEIRSVELSNNSTNTNKDVDYKNLDKTEELIKEKLGKDATVMYTTLESTGKDSEDVVVRVSIDSNEYRVIFNTKKVTKDMVYYEPISIKSINKIH</sequence>
<accession>A0A077K2V6</accession>
<keyword evidence="1" id="KW-0614">Plasmid</keyword>
<dbReference type="EMBL" id="AB855771">
    <property type="protein sequence ID" value="BAP25822.1"/>
    <property type="molecule type" value="Genomic_DNA"/>
</dbReference>
<dbReference type="AlphaFoldDB" id="A0A077K2V6"/>
<geneLocation type="plasmid" evidence="1">
    <name>pCB111</name>
</geneLocation>
<evidence type="ECO:0000313" key="1">
    <source>
        <dbReference type="EMBL" id="BAP25822.1"/>
    </source>
</evidence>
<name>A0A077K2V6_CLOBO</name>
<dbReference type="RefSeq" id="WP_032072556.1">
    <property type="nucleotide sequence ID" value="NC_025146.1"/>
</dbReference>
<protein>
    <submittedName>
        <fullName evidence="1">Uncharacterized protein</fullName>
    </submittedName>
</protein>
<reference evidence="1" key="1">
    <citation type="submission" date="2013-09" db="EMBL/GenBank/DDBJ databases">
        <title>Analysis of type B2 neurotoxin-encoding plasmid in Clostridium botulinum.</title>
        <authorList>
            <person name="Hosomi K."/>
            <person name="Sakaguchi Y."/>
            <person name="Gotoh K."/>
            <person name="Nakamura K."/>
            <person name="Kohda T."/>
            <person name="Mukamoto M."/>
            <person name="Iida T."/>
            <person name="Kozaki S."/>
        </authorList>
    </citation>
    <scope>NUCLEOTIDE SEQUENCE</scope>
    <source>
        <strain evidence="1">111</strain>
        <plasmid evidence="1">pCB111</plasmid>
    </source>
</reference>
<organism evidence="1">
    <name type="scientific">Clostridium botulinum</name>
    <dbReference type="NCBI Taxonomy" id="1491"/>
    <lineage>
        <taxon>Bacteria</taxon>
        <taxon>Bacillati</taxon>
        <taxon>Bacillota</taxon>
        <taxon>Clostridia</taxon>
        <taxon>Eubacteriales</taxon>
        <taxon>Clostridiaceae</taxon>
        <taxon>Clostridium</taxon>
    </lineage>
</organism>